<dbReference type="GO" id="GO:0008915">
    <property type="term" value="F:lipid-A-disaccharide synthase activity"/>
    <property type="evidence" value="ECO:0007669"/>
    <property type="project" value="UniProtKB-EC"/>
</dbReference>
<dbReference type="AlphaFoldDB" id="A0AAI9AIE9"/>
<protein>
    <submittedName>
        <fullName evidence="1">Lipid-A-disaccharide synthase</fullName>
        <ecNumber evidence="1">2.4.1.182</ecNumber>
    </submittedName>
</protein>
<accession>A0AAI9AIE9</accession>
<gene>
    <name evidence="1" type="primary">lpxB</name>
    <name evidence="1" type="ORF">CMTB2_07501</name>
    <name evidence="2" type="ORF">FE773_04400</name>
</gene>
<dbReference type="Proteomes" id="UP000003288">
    <property type="component" value="Unassembled WGS sequence"/>
</dbReference>
<proteinExistence type="predicted"/>
<dbReference type="EMBL" id="CP040463">
    <property type="protein sequence ID" value="QCT94444.1"/>
    <property type="molecule type" value="Genomic_DNA"/>
</dbReference>
<evidence type="ECO:0000313" key="2">
    <source>
        <dbReference type="EMBL" id="QCT94444.1"/>
    </source>
</evidence>
<keyword evidence="4" id="KW-1185">Reference proteome</keyword>
<evidence type="ECO:0000313" key="4">
    <source>
        <dbReference type="Proteomes" id="UP000306825"/>
    </source>
</evidence>
<evidence type="ECO:0000313" key="1">
    <source>
        <dbReference type="EMBL" id="EDM24082.1"/>
    </source>
</evidence>
<name>A0AAI9AIE9_9BACT</name>
<keyword evidence="1" id="KW-0808">Transferase</keyword>
<reference evidence="1 3" key="1">
    <citation type="journal article" date="2011" name="Stand. Genomic Sci.">
        <title>Draft genome sequence of Caminibacter mediatlanticus strain TB-2, an epsilonproteobacterium isolated from a deep-sea hydrothermal vent.</title>
        <authorList>
            <person name="Giovannelli D."/>
            <person name="Ferriera S."/>
            <person name="Johnson J."/>
            <person name="Kravitz S."/>
            <person name="Perez-Rodriguez I."/>
            <person name="Ricci J."/>
            <person name="O'Brien C."/>
            <person name="Voordeckers J.W."/>
            <person name="Bini E."/>
            <person name="Vetriani C."/>
        </authorList>
    </citation>
    <scope>NUCLEOTIDE SEQUENCE [LARGE SCALE GENOMIC DNA]</scope>
    <source>
        <strain evidence="1 3">TB-2</strain>
    </source>
</reference>
<evidence type="ECO:0000313" key="3">
    <source>
        <dbReference type="Proteomes" id="UP000003288"/>
    </source>
</evidence>
<sequence length="45" mass="5400">MCMQTKFGCCLIDGEVVEKKQRKVKKKFKQKKSKKVIYQTKVEFE</sequence>
<dbReference type="Proteomes" id="UP000306825">
    <property type="component" value="Chromosome"/>
</dbReference>
<dbReference type="EC" id="2.4.1.182" evidence="1"/>
<dbReference type="RefSeq" id="WP_007474086.1">
    <property type="nucleotide sequence ID" value="NZ_ABCJ01000002.1"/>
</dbReference>
<organism evidence="1 3">
    <name type="scientific">Caminibacter mediatlanticus TB-2</name>
    <dbReference type="NCBI Taxonomy" id="391592"/>
    <lineage>
        <taxon>Bacteria</taxon>
        <taxon>Pseudomonadati</taxon>
        <taxon>Campylobacterota</taxon>
        <taxon>Epsilonproteobacteria</taxon>
        <taxon>Nautiliales</taxon>
        <taxon>Nautiliaceae</taxon>
        <taxon>Caminibacter</taxon>
    </lineage>
</organism>
<reference evidence="2 4" key="2">
    <citation type="submission" date="2019-05" db="EMBL/GenBank/DDBJ databases">
        <title>A comparative analysis of the Nautiliaceae.</title>
        <authorList>
            <person name="Grosche A."/>
            <person name="Smedile F."/>
            <person name="Vetriani C."/>
        </authorList>
    </citation>
    <scope>NUCLEOTIDE SEQUENCE [LARGE SCALE GENOMIC DNA]</scope>
    <source>
        <strain evidence="2 4">TB-2</strain>
    </source>
</reference>
<keyword evidence="1" id="KW-0328">Glycosyltransferase</keyword>
<dbReference type="EMBL" id="ABCJ01000002">
    <property type="protein sequence ID" value="EDM24082.1"/>
    <property type="molecule type" value="Genomic_DNA"/>
</dbReference>